<sequence>MDLHIYHEFPPHTSPYPPQLTPVALRRRPKSWSILSSPILLMHTASCLGVSTIKLCLERGTSYSSCCSCTFPARSSIVFSLRLLTSALSVTGYVTFCFLLAVHS</sequence>
<protein>
    <submittedName>
        <fullName evidence="2">Uncharacterized protein</fullName>
    </submittedName>
</protein>
<organism evidence="2 3">
    <name type="scientific">Lactarius akahatsu</name>
    <dbReference type="NCBI Taxonomy" id="416441"/>
    <lineage>
        <taxon>Eukaryota</taxon>
        <taxon>Fungi</taxon>
        <taxon>Dikarya</taxon>
        <taxon>Basidiomycota</taxon>
        <taxon>Agaricomycotina</taxon>
        <taxon>Agaricomycetes</taxon>
        <taxon>Russulales</taxon>
        <taxon>Russulaceae</taxon>
        <taxon>Lactarius</taxon>
    </lineage>
</organism>
<evidence type="ECO:0000256" key="1">
    <source>
        <dbReference type="SAM" id="Phobius"/>
    </source>
</evidence>
<dbReference type="AlphaFoldDB" id="A0AAD4LPF5"/>
<evidence type="ECO:0000313" key="3">
    <source>
        <dbReference type="Proteomes" id="UP001201163"/>
    </source>
</evidence>
<dbReference type="Proteomes" id="UP001201163">
    <property type="component" value="Unassembled WGS sequence"/>
</dbReference>
<keyword evidence="3" id="KW-1185">Reference proteome</keyword>
<evidence type="ECO:0000313" key="2">
    <source>
        <dbReference type="EMBL" id="KAH8994454.1"/>
    </source>
</evidence>
<keyword evidence="1" id="KW-1133">Transmembrane helix</keyword>
<keyword evidence="1" id="KW-0472">Membrane</keyword>
<feature type="transmembrane region" description="Helical" evidence="1">
    <location>
        <begin position="83"/>
        <end position="102"/>
    </location>
</feature>
<proteinExistence type="predicted"/>
<gene>
    <name evidence="2" type="ORF">EDB92DRAFT_2064107</name>
</gene>
<reference evidence="2" key="1">
    <citation type="submission" date="2022-01" db="EMBL/GenBank/DDBJ databases">
        <title>Comparative genomics reveals a dynamic genome evolution in the ectomycorrhizal milk-cap (Lactarius) mushrooms.</title>
        <authorList>
            <consortium name="DOE Joint Genome Institute"/>
            <person name="Lebreton A."/>
            <person name="Tang N."/>
            <person name="Kuo A."/>
            <person name="LaButti K."/>
            <person name="Drula E."/>
            <person name="Barry K."/>
            <person name="Clum A."/>
            <person name="Lipzen A."/>
            <person name="Mousain D."/>
            <person name="Ng V."/>
            <person name="Wang R."/>
            <person name="Wang X."/>
            <person name="Dai Y."/>
            <person name="Henrissat B."/>
            <person name="Grigoriev I.V."/>
            <person name="Guerin-Laguette A."/>
            <person name="Yu F."/>
            <person name="Martin F.M."/>
        </authorList>
    </citation>
    <scope>NUCLEOTIDE SEQUENCE</scope>
    <source>
        <strain evidence="2">QP</strain>
    </source>
</reference>
<accession>A0AAD4LPF5</accession>
<keyword evidence="1" id="KW-0812">Transmembrane</keyword>
<dbReference type="EMBL" id="JAKELL010000014">
    <property type="protein sequence ID" value="KAH8994454.1"/>
    <property type="molecule type" value="Genomic_DNA"/>
</dbReference>
<comment type="caution">
    <text evidence="2">The sequence shown here is derived from an EMBL/GenBank/DDBJ whole genome shotgun (WGS) entry which is preliminary data.</text>
</comment>
<name>A0AAD4LPF5_9AGAM</name>